<reference evidence="7" key="1">
    <citation type="submission" date="2012-11" db="EMBL/GenBank/DDBJ databases">
        <title>Dependencies among metagenomic species, viruses, plasmids and units of genetic variation.</title>
        <authorList>
            <person name="Nielsen H.B."/>
            <person name="Almeida M."/>
            <person name="Juncker A.S."/>
            <person name="Rasmussen S."/>
            <person name="Li J."/>
            <person name="Sunagawa S."/>
            <person name="Plichta D."/>
            <person name="Gautier L."/>
            <person name="Le Chatelier E."/>
            <person name="Peletier E."/>
            <person name="Bonde I."/>
            <person name="Nielsen T."/>
            <person name="Manichanh C."/>
            <person name="Arumugam M."/>
            <person name="Batto J."/>
            <person name="Santos M.B.Q.D."/>
            <person name="Blom N."/>
            <person name="Borruel N."/>
            <person name="Burgdorf K.S."/>
            <person name="Boumezbeur F."/>
            <person name="Casellas F."/>
            <person name="Dore J."/>
            <person name="Guarner F."/>
            <person name="Hansen T."/>
            <person name="Hildebrand F."/>
            <person name="Kaas R.S."/>
            <person name="Kennedy S."/>
            <person name="Kristiansen K."/>
            <person name="Kultima J.R."/>
            <person name="Leonard P."/>
            <person name="Levenez F."/>
            <person name="Lund O."/>
            <person name="Moumen B."/>
            <person name="Le Paslier D."/>
            <person name="Pons N."/>
            <person name="Pedersen O."/>
            <person name="Prifti E."/>
            <person name="Qin J."/>
            <person name="Raes J."/>
            <person name="Tap J."/>
            <person name="Tims S."/>
            <person name="Ussery D.W."/>
            <person name="Yamada T."/>
            <person name="MetaHit consortium"/>
            <person name="Renault P."/>
            <person name="Sicheritz-Ponten T."/>
            <person name="Bork P."/>
            <person name="Wang J."/>
            <person name="Brunak S."/>
            <person name="Ehrlich S.D."/>
        </authorList>
    </citation>
    <scope>NUCLEOTIDE SEQUENCE [LARGE SCALE GENOMIC DNA]</scope>
</reference>
<keyword evidence="1 4" id="KW-0547">Nucleotide-binding</keyword>
<comment type="caution">
    <text evidence="7">The sequence shown here is derived from an EMBL/GenBank/DDBJ whole genome shotgun (WGS) entry which is preliminary data.</text>
</comment>
<dbReference type="Pfam" id="PF22740">
    <property type="entry name" value="PapZ_C"/>
    <property type="match status" value="1"/>
</dbReference>
<feature type="domain" description="RapZ-like N-terminal" evidence="5">
    <location>
        <begin position="1"/>
        <end position="153"/>
    </location>
</feature>
<dbReference type="PANTHER" id="PTHR30448:SF0">
    <property type="entry name" value="RNASE ADAPTER PROTEIN RAPZ"/>
    <property type="match status" value="1"/>
</dbReference>
<evidence type="ECO:0000313" key="9">
    <source>
        <dbReference type="Proteomes" id="UP000017938"/>
    </source>
</evidence>
<dbReference type="Pfam" id="PF03668">
    <property type="entry name" value="RapZ-like_N"/>
    <property type="match status" value="1"/>
</dbReference>
<reference evidence="8 10" key="2">
    <citation type="submission" date="2022-03" db="EMBL/GenBank/DDBJ databases">
        <title>Metagenome-assembled genomes from swine fecal metagenomes.</title>
        <authorList>
            <person name="Holman D.B."/>
            <person name="Kommadath A."/>
        </authorList>
    </citation>
    <scope>NUCLEOTIDE SEQUENCE [LARGE SCALE GENOMIC DNA]</scope>
    <source>
        <strain evidence="8">SUG147</strain>
    </source>
</reference>
<evidence type="ECO:0000256" key="1">
    <source>
        <dbReference type="ARBA" id="ARBA00022741"/>
    </source>
</evidence>
<gene>
    <name evidence="8" type="primary">rapZ</name>
    <name evidence="7" type="ORF">BN580_00993</name>
    <name evidence="8" type="ORF">MR241_07600</name>
</gene>
<dbReference type="PANTHER" id="PTHR30448">
    <property type="entry name" value="RNASE ADAPTER PROTEIN RAPZ"/>
    <property type="match status" value="1"/>
</dbReference>
<dbReference type="Proteomes" id="UP001139365">
    <property type="component" value="Unassembled WGS sequence"/>
</dbReference>
<dbReference type="HAMAP" id="MF_00636">
    <property type="entry name" value="RapZ_like"/>
    <property type="match status" value="1"/>
</dbReference>
<dbReference type="AlphaFoldDB" id="R6TFL2"/>
<dbReference type="SUPFAM" id="SSF52540">
    <property type="entry name" value="P-loop containing nucleoside triphosphate hydrolases"/>
    <property type="match status" value="1"/>
</dbReference>
<sequence>MEFLVITGMSGAGKTQASNILEDMGYYCIDNMPSAMIPYFAELYSKMPGKTADVAFVIDVRGESDFLPLLAELDILKDSGYNCRTVFIDCEDRVLINRYKETRRVHPLVTLKNISVNEALALERKMLRPVRERADYIIDTSALTPSQLRDKLIAIQNSSRTGSLVITCMSFGYKYGIATEADLVFDVRCFPNPFYVPELKNLTGLDEAVRNYVFSSKQTIEFMNRLYDMIDFLVPLYAEEGKTQLTIAIGCTGGKHRSVAISEALKSHLFAEGLNVISVHRDIIKKFIGDK</sequence>
<dbReference type="NCBIfam" id="NF003828">
    <property type="entry name" value="PRK05416.1"/>
    <property type="match status" value="1"/>
</dbReference>
<dbReference type="InterPro" id="IPR027417">
    <property type="entry name" value="P-loop_NTPase"/>
</dbReference>
<dbReference type="InterPro" id="IPR053930">
    <property type="entry name" value="RapZ-like_N"/>
</dbReference>
<evidence type="ECO:0000256" key="3">
    <source>
        <dbReference type="ARBA" id="ARBA00023134"/>
    </source>
</evidence>
<dbReference type="STRING" id="1263015.BN580_00993"/>
<feature type="binding site" evidence="4">
    <location>
        <begin position="8"/>
        <end position="15"/>
    </location>
    <ligand>
        <name>ATP</name>
        <dbReference type="ChEBI" id="CHEBI:30616"/>
    </ligand>
</feature>
<feature type="domain" description="RapZ C-terminal" evidence="6">
    <location>
        <begin position="165"/>
        <end position="283"/>
    </location>
</feature>
<evidence type="ECO:0000259" key="6">
    <source>
        <dbReference type="Pfam" id="PF22740"/>
    </source>
</evidence>
<evidence type="ECO:0000313" key="10">
    <source>
        <dbReference type="Proteomes" id="UP001139365"/>
    </source>
</evidence>
<organism evidence="7 9">
    <name type="scientific">Candidatus Colimorpha enterica</name>
    <dbReference type="NCBI Taxonomy" id="3083063"/>
    <lineage>
        <taxon>Bacteria</taxon>
        <taxon>Pseudomonadati</taxon>
        <taxon>Bacteroidota</taxon>
        <taxon>Bacteroidia</taxon>
        <taxon>Bacteroidales</taxon>
        <taxon>Candidatus Colimorpha</taxon>
    </lineage>
</organism>
<evidence type="ECO:0000313" key="7">
    <source>
        <dbReference type="EMBL" id="CDC72228.1"/>
    </source>
</evidence>
<keyword evidence="3 4" id="KW-0342">GTP-binding</keyword>
<dbReference type="InterPro" id="IPR053931">
    <property type="entry name" value="RapZ_C"/>
</dbReference>
<accession>R6TFL2</accession>
<dbReference type="Proteomes" id="UP000017938">
    <property type="component" value="Unassembled WGS sequence"/>
</dbReference>
<feature type="binding site" evidence="4">
    <location>
        <begin position="59"/>
        <end position="62"/>
    </location>
    <ligand>
        <name>GTP</name>
        <dbReference type="ChEBI" id="CHEBI:37565"/>
    </ligand>
</feature>
<dbReference type="PIRSF" id="PIRSF005052">
    <property type="entry name" value="P-loopkin"/>
    <property type="match status" value="1"/>
</dbReference>
<dbReference type="GO" id="GO:0005524">
    <property type="term" value="F:ATP binding"/>
    <property type="evidence" value="ECO:0007669"/>
    <property type="project" value="UniProtKB-UniRule"/>
</dbReference>
<evidence type="ECO:0000256" key="4">
    <source>
        <dbReference type="HAMAP-Rule" id="MF_00636"/>
    </source>
</evidence>
<dbReference type="InterPro" id="IPR005337">
    <property type="entry name" value="RapZ-like"/>
</dbReference>
<dbReference type="GO" id="GO:0005525">
    <property type="term" value="F:GTP binding"/>
    <property type="evidence" value="ECO:0007669"/>
    <property type="project" value="UniProtKB-UniRule"/>
</dbReference>
<evidence type="ECO:0000259" key="5">
    <source>
        <dbReference type="Pfam" id="PF03668"/>
    </source>
</evidence>
<evidence type="ECO:0000313" key="8">
    <source>
        <dbReference type="EMBL" id="MCI5756141.1"/>
    </source>
</evidence>
<proteinExistence type="inferred from homology"/>
<dbReference type="EMBL" id="CBFW010000100">
    <property type="protein sequence ID" value="CDC72228.1"/>
    <property type="molecule type" value="Genomic_DNA"/>
</dbReference>
<name>R6TFL2_9BACT</name>
<evidence type="ECO:0000256" key="2">
    <source>
        <dbReference type="ARBA" id="ARBA00022840"/>
    </source>
</evidence>
<keyword evidence="2 4" id="KW-0067">ATP-binding</keyword>
<protein>
    <submittedName>
        <fullName evidence="8">RNase adapter RapZ</fullName>
    </submittedName>
    <submittedName>
        <fullName evidence="7">UPF0042 nucleotide-binding protein Ethha_1343</fullName>
    </submittedName>
</protein>
<dbReference type="Gene3D" id="3.40.50.300">
    <property type="entry name" value="P-loop containing nucleotide triphosphate hydrolases"/>
    <property type="match status" value="1"/>
</dbReference>
<dbReference type="EMBL" id="JALEMU010000123">
    <property type="protein sequence ID" value="MCI5756141.1"/>
    <property type="molecule type" value="Genomic_DNA"/>
</dbReference>